<accession>A0A9X0A220</accession>
<dbReference type="EMBL" id="MU825406">
    <property type="protein sequence ID" value="KAJ7391463.1"/>
    <property type="molecule type" value="Genomic_DNA"/>
</dbReference>
<dbReference type="PANTHER" id="PTHR34415:SF1">
    <property type="entry name" value="INTEGRASE CATALYTIC DOMAIN-CONTAINING PROTEIN"/>
    <property type="match status" value="1"/>
</dbReference>
<dbReference type="PANTHER" id="PTHR34415">
    <property type="entry name" value="INTEGRASE CATALYTIC DOMAIN-CONTAINING PROTEIN"/>
    <property type="match status" value="1"/>
</dbReference>
<feature type="region of interest" description="Disordered" evidence="1">
    <location>
        <begin position="30"/>
        <end position="58"/>
    </location>
</feature>
<evidence type="ECO:0000256" key="1">
    <source>
        <dbReference type="SAM" id="MobiDB-lite"/>
    </source>
</evidence>
<dbReference type="OrthoDB" id="5986738at2759"/>
<evidence type="ECO:0000313" key="3">
    <source>
        <dbReference type="Proteomes" id="UP001163046"/>
    </source>
</evidence>
<protein>
    <submittedName>
        <fullName evidence="2">Uncharacterized protein</fullName>
    </submittedName>
</protein>
<sequence length="330" mass="37777">MDYTYLNSSNVPASFTNDLQSADELYFRKDREIPGIDENESSHSEQDEESDEESDEDYNQAEFLREFDTTIEWRGSDISENQKVESFLKEGCGCLYDIEDKNCSTRFSVEKVLNHRQVCLEMTPSELDMVVLAQLEACAPICREMFLVIYGIGKRRLENLKRHYKEHGILPRSHGNKGKMPIGTCSMDTLQHVISFLDNYAEENAVALPGRVPGFKRSDIKLVPSSATKASIHRLYEQSAESAGLPVVSYSKFVTMWNELRPHIRITKPMTDLCHTCQKNNTNIYRSANLPDEEKSDVVRKQEAHLLDAERERSLYKSACEESKRSIAPQ</sequence>
<reference evidence="2" key="1">
    <citation type="submission" date="2023-01" db="EMBL/GenBank/DDBJ databases">
        <title>Genome assembly of the deep-sea coral Lophelia pertusa.</title>
        <authorList>
            <person name="Herrera S."/>
            <person name="Cordes E."/>
        </authorList>
    </citation>
    <scope>NUCLEOTIDE SEQUENCE</scope>
    <source>
        <strain evidence="2">USNM1676648</strain>
        <tissue evidence="2">Polyp</tissue>
    </source>
</reference>
<name>A0A9X0A220_9CNID</name>
<gene>
    <name evidence="2" type="ORF">OS493_018510</name>
</gene>
<feature type="compositionally biased region" description="Acidic residues" evidence="1">
    <location>
        <begin position="46"/>
        <end position="58"/>
    </location>
</feature>
<keyword evidence="3" id="KW-1185">Reference proteome</keyword>
<dbReference type="Proteomes" id="UP001163046">
    <property type="component" value="Unassembled WGS sequence"/>
</dbReference>
<dbReference type="AlphaFoldDB" id="A0A9X0A220"/>
<comment type="caution">
    <text evidence="2">The sequence shown here is derived from an EMBL/GenBank/DDBJ whole genome shotgun (WGS) entry which is preliminary data.</text>
</comment>
<organism evidence="2 3">
    <name type="scientific">Desmophyllum pertusum</name>
    <dbReference type="NCBI Taxonomy" id="174260"/>
    <lineage>
        <taxon>Eukaryota</taxon>
        <taxon>Metazoa</taxon>
        <taxon>Cnidaria</taxon>
        <taxon>Anthozoa</taxon>
        <taxon>Hexacorallia</taxon>
        <taxon>Scleractinia</taxon>
        <taxon>Caryophylliina</taxon>
        <taxon>Caryophylliidae</taxon>
        <taxon>Desmophyllum</taxon>
    </lineage>
</organism>
<feature type="compositionally biased region" description="Basic and acidic residues" evidence="1">
    <location>
        <begin position="30"/>
        <end position="45"/>
    </location>
</feature>
<evidence type="ECO:0000313" key="2">
    <source>
        <dbReference type="EMBL" id="KAJ7391463.1"/>
    </source>
</evidence>
<proteinExistence type="predicted"/>